<reference evidence="1 2" key="1">
    <citation type="submission" date="2012-10" db="EMBL/GenBank/DDBJ databases">
        <title>Genome sequencing and analysis of entomopathogenic fungi Beauveria bassiana D1-5.</title>
        <authorList>
            <person name="Li Q."/>
            <person name="Wang L."/>
            <person name="Zhang Z."/>
            <person name="Wang Q."/>
            <person name="Ren J."/>
            <person name="Wang M."/>
            <person name="Xu W."/>
            <person name="Wang J."/>
            <person name="Lu Y."/>
            <person name="Du Q."/>
            <person name="Sun Z."/>
        </authorList>
    </citation>
    <scope>NUCLEOTIDE SEQUENCE [LARGE SCALE GENOMIC DNA]</scope>
    <source>
        <strain evidence="1 2">D1-5</strain>
    </source>
</reference>
<gene>
    <name evidence="1" type="ORF">BBAD15_g10616</name>
</gene>
<name>A0A0A2V9L4_BEABA</name>
<dbReference type="HOGENOM" id="CLU_2120669_0_0_1"/>
<comment type="caution">
    <text evidence="1">The sequence shown here is derived from an EMBL/GenBank/DDBJ whole genome shotgun (WGS) entry which is preliminary data.</text>
</comment>
<sequence>MTLASLLPATMAVDGQISDKSSASAEFLFGLIDAYWTNNDFLGDESHFTAFKALDSELTLGLHKGNISTLNMFLTDFRSIAFAGSSVSFIEEEDDELYGIVVAINTVPGSPHPV</sequence>
<evidence type="ECO:0000313" key="2">
    <source>
        <dbReference type="Proteomes" id="UP000030106"/>
    </source>
</evidence>
<dbReference type="EMBL" id="ANFO01001118">
    <property type="protein sequence ID" value="KGQ04163.1"/>
    <property type="molecule type" value="Genomic_DNA"/>
</dbReference>
<dbReference type="AlphaFoldDB" id="A0A0A2V9L4"/>
<proteinExistence type="predicted"/>
<organism evidence="1 2">
    <name type="scientific">Beauveria bassiana D1-5</name>
    <dbReference type="NCBI Taxonomy" id="1245745"/>
    <lineage>
        <taxon>Eukaryota</taxon>
        <taxon>Fungi</taxon>
        <taxon>Dikarya</taxon>
        <taxon>Ascomycota</taxon>
        <taxon>Pezizomycotina</taxon>
        <taxon>Sordariomycetes</taxon>
        <taxon>Hypocreomycetidae</taxon>
        <taxon>Hypocreales</taxon>
        <taxon>Cordycipitaceae</taxon>
        <taxon>Beauveria</taxon>
    </lineage>
</organism>
<protein>
    <submittedName>
        <fullName evidence="1">Uncharacterized protein</fullName>
    </submittedName>
</protein>
<dbReference type="Proteomes" id="UP000030106">
    <property type="component" value="Unassembled WGS sequence"/>
</dbReference>
<accession>A0A0A2V9L4</accession>
<evidence type="ECO:0000313" key="1">
    <source>
        <dbReference type="EMBL" id="KGQ04163.1"/>
    </source>
</evidence>